<gene>
    <name evidence="2" type="ORF">SAMN05660443_0440</name>
</gene>
<accession>A0A1I1EAD9</accession>
<protein>
    <submittedName>
        <fullName evidence="2">Uncharacterized protein</fullName>
    </submittedName>
</protein>
<evidence type="ECO:0000313" key="3">
    <source>
        <dbReference type="Proteomes" id="UP000199058"/>
    </source>
</evidence>
<dbReference type="STRING" id="1122252.SAMN05660443_0440"/>
<evidence type="ECO:0000256" key="1">
    <source>
        <dbReference type="SAM" id="Coils"/>
    </source>
</evidence>
<evidence type="ECO:0000313" key="2">
    <source>
        <dbReference type="EMBL" id="SFB83552.1"/>
    </source>
</evidence>
<dbReference type="EMBL" id="FOLH01000001">
    <property type="protein sequence ID" value="SFB83552.1"/>
    <property type="molecule type" value="Genomic_DNA"/>
</dbReference>
<proteinExistence type="predicted"/>
<reference evidence="2 3" key="1">
    <citation type="submission" date="2016-10" db="EMBL/GenBank/DDBJ databases">
        <authorList>
            <person name="de Groot N.N."/>
        </authorList>
    </citation>
    <scope>NUCLEOTIDE SEQUENCE [LARGE SCALE GENOMIC DNA]</scope>
    <source>
        <strain evidence="2 3">DSM 18438</strain>
    </source>
</reference>
<dbReference type="AlphaFoldDB" id="A0A1I1EAD9"/>
<dbReference type="RefSeq" id="WP_091958474.1">
    <property type="nucleotide sequence ID" value="NZ_FOLH01000001.1"/>
</dbReference>
<feature type="coiled-coil region" evidence="1">
    <location>
        <begin position="220"/>
        <end position="325"/>
    </location>
</feature>
<dbReference type="Proteomes" id="UP000199058">
    <property type="component" value="Unassembled WGS sequence"/>
</dbReference>
<name>A0A1I1EAD9_9GAMM</name>
<keyword evidence="3" id="KW-1185">Reference proteome</keyword>
<organism evidence="2 3">
    <name type="scientific">Marinospirillum celere</name>
    <dbReference type="NCBI Taxonomy" id="1122252"/>
    <lineage>
        <taxon>Bacteria</taxon>
        <taxon>Pseudomonadati</taxon>
        <taxon>Pseudomonadota</taxon>
        <taxon>Gammaproteobacteria</taxon>
        <taxon>Oceanospirillales</taxon>
        <taxon>Oceanospirillaceae</taxon>
        <taxon>Marinospirillum</taxon>
    </lineage>
</organism>
<dbReference type="OrthoDB" id="7068720at2"/>
<keyword evidence="1" id="KW-0175">Coiled coil</keyword>
<sequence>MNQSSQLATFYLAKTTLGTSWPLFEELMVQAGFNPVDYTLADYLKPTAQGLKNQVNSPGISHLNQNNFEHLQGWLDDFTDTHFFLVYTRPEVYLQQALSEGQQATQALQSWSQEVQELLNIQRSNRSRTSLIQLEQALQAPDELMQKLSEKLGWTFPEKNWNTQPLQLTENQELLLSSQIVMQDTGLQQLLAELEASSLNQASLLRPLKLDTEQLQQKIKEGSQQQLEKLNATQEELKKQLNNYQDLKSKSETDLKNLQENLQNQQKKLKEVEEENELLIEQLHFTQEELEKQLLKGNKDHEAQLTQLKKELKEVKQSKTRLLEKYRAVFQSTSWKITKPLRALSRLLKGKPLRAKPAQGGNR</sequence>